<dbReference type="FunFam" id="3.30.40.10:FF:000069">
    <property type="entry name" value="E3 ubiquitin-protein ligase RNF115"/>
    <property type="match status" value="1"/>
</dbReference>
<dbReference type="PANTHER" id="PTHR15710:SF243">
    <property type="entry name" value="E3 UBIQUITIN-PROTEIN LIGASE PRAJA-2 ISOFORM X1"/>
    <property type="match status" value="1"/>
</dbReference>
<gene>
    <name evidence="12" type="ORF">TCAL_11121</name>
</gene>
<organism evidence="12 13">
    <name type="scientific">Tigriopus californicus</name>
    <name type="common">Marine copepod</name>
    <dbReference type="NCBI Taxonomy" id="6832"/>
    <lineage>
        <taxon>Eukaryota</taxon>
        <taxon>Metazoa</taxon>
        <taxon>Ecdysozoa</taxon>
        <taxon>Arthropoda</taxon>
        <taxon>Crustacea</taxon>
        <taxon>Multicrustacea</taxon>
        <taxon>Hexanauplia</taxon>
        <taxon>Copepoda</taxon>
        <taxon>Harpacticoida</taxon>
        <taxon>Harpacticidae</taxon>
        <taxon>Tigriopus</taxon>
    </lineage>
</organism>
<dbReference type="PANTHER" id="PTHR15710">
    <property type="entry name" value="E3 UBIQUITIN-PROTEIN LIGASE PRAJA"/>
    <property type="match status" value="1"/>
</dbReference>
<dbReference type="CDD" id="cd16667">
    <property type="entry name" value="RING-H2_RNF126-like"/>
    <property type="match status" value="1"/>
</dbReference>
<dbReference type="SUPFAM" id="SSF57850">
    <property type="entry name" value="RING/U-box"/>
    <property type="match status" value="1"/>
</dbReference>
<evidence type="ECO:0000256" key="4">
    <source>
        <dbReference type="ARBA" id="ARBA00022679"/>
    </source>
</evidence>
<evidence type="ECO:0000256" key="9">
    <source>
        <dbReference type="PROSITE-ProRule" id="PRU00175"/>
    </source>
</evidence>
<evidence type="ECO:0000256" key="7">
    <source>
        <dbReference type="ARBA" id="ARBA00022786"/>
    </source>
</evidence>
<evidence type="ECO:0000256" key="1">
    <source>
        <dbReference type="ARBA" id="ARBA00000900"/>
    </source>
</evidence>
<comment type="pathway">
    <text evidence="2">Protein modification; protein ubiquitination.</text>
</comment>
<sequence>MSSFYCHECSQRFTLTNSDSVNFQCPHCQSGFIEECEDLAPMGGFMDEADGPEDPNQRVQMSAENFIRQLLGPMMMGAAGPMGPREGGPRFTVREFPPRGAEGGGALPGLGMEGQNFLHDLIHNLAGVDGGERGAPHFHFMPANMGAGMTLYGNPGDYAWGRGGIDAIVTQLMNQMEEAGPPPMKTEDIQQLPTVEIAAQHLEEKSQCSVCWEDFKPKEQVKQLKCDHLFHDNCIIPWLELHDTCPVCRKSQREMDKDASGGQMDTSDQTGNQPSAEGVSQSGSNPSGAILPRFLSSVYDLVGGGSSNQRGRSTANGERPSTSSTSESTTSATHSTPSSSSSSSSQSQTTTSNPQSSASHRPSSGAEYQDFDLE</sequence>
<dbReference type="EC" id="2.3.2.27" evidence="3"/>
<evidence type="ECO:0000259" key="11">
    <source>
        <dbReference type="PROSITE" id="PS50089"/>
    </source>
</evidence>
<feature type="compositionally biased region" description="Polar residues" evidence="10">
    <location>
        <begin position="263"/>
        <end position="287"/>
    </location>
</feature>
<keyword evidence="5" id="KW-0479">Metal-binding</keyword>
<dbReference type="GO" id="GO:0005737">
    <property type="term" value="C:cytoplasm"/>
    <property type="evidence" value="ECO:0007669"/>
    <property type="project" value="TreeGrafter"/>
</dbReference>
<evidence type="ECO:0000256" key="5">
    <source>
        <dbReference type="ARBA" id="ARBA00022723"/>
    </source>
</evidence>
<comment type="catalytic activity">
    <reaction evidence="1">
        <text>S-ubiquitinyl-[E2 ubiquitin-conjugating enzyme]-L-cysteine + [acceptor protein]-L-lysine = [E2 ubiquitin-conjugating enzyme]-L-cysteine + N(6)-ubiquitinyl-[acceptor protein]-L-lysine.</text>
        <dbReference type="EC" id="2.3.2.27"/>
    </reaction>
</comment>
<dbReference type="PROSITE" id="PS50089">
    <property type="entry name" value="ZF_RING_2"/>
    <property type="match status" value="1"/>
</dbReference>
<dbReference type="AlphaFoldDB" id="A0A553NQV5"/>
<dbReference type="Pfam" id="PF13639">
    <property type="entry name" value="zf-RING_2"/>
    <property type="match status" value="1"/>
</dbReference>
<dbReference type="GO" id="GO:0061630">
    <property type="term" value="F:ubiquitin protein ligase activity"/>
    <property type="evidence" value="ECO:0007669"/>
    <property type="project" value="UniProtKB-EC"/>
</dbReference>
<feature type="compositionally biased region" description="Polar residues" evidence="10">
    <location>
        <begin position="307"/>
        <end position="316"/>
    </location>
</feature>
<evidence type="ECO:0000256" key="6">
    <source>
        <dbReference type="ARBA" id="ARBA00022771"/>
    </source>
</evidence>
<dbReference type="Proteomes" id="UP000318571">
    <property type="component" value="Chromosome 4"/>
</dbReference>
<feature type="region of interest" description="Disordered" evidence="10">
    <location>
        <begin position="256"/>
        <end position="374"/>
    </location>
</feature>
<evidence type="ECO:0000313" key="13">
    <source>
        <dbReference type="Proteomes" id="UP000318571"/>
    </source>
</evidence>
<name>A0A553NQV5_TIGCA</name>
<dbReference type="STRING" id="6832.A0A553NQV5"/>
<keyword evidence="13" id="KW-1185">Reference proteome</keyword>
<evidence type="ECO:0000256" key="10">
    <source>
        <dbReference type="SAM" id="MobiDB-lite"/>
    </source>
</evidence>
<dbReference type="GO" id="GO:0008270">
    <property type="term" value="F:zinc ion binding"/>
    <property type="evidence" value="ECO:0007669"/>
    <property type="project" value="UniProtKB-KW"/>
</dbReference>
<dbReference type="InterPro" id="IPR013083">
    <property type="entry name" value="Znf_RING/FYVE/PHD"/>
</dbReference>
<dbReference type="InterPro" id="IPR039525">
    <property type="entry name" value="RNF126-like_zinc-ribbon"/>
</dbReference>
<proteinExistence type="predicted"/>
<keyword evidence="4" id="KW-0808">Transferase</keyword>
<comment type="caution">
    <text evidence="12">The sequence shown here is derived from an EMBL/GenBank/DDBJ whole genome shotgun (WGS) entry which is preliminary data.</text>
</comment>
<dbReference type="GO" id="GO:0000209">
    <property type="term" value="P:protein polyubiquitination"/>
    <property type="evidence" value="ECO:0007669"/>
    <property type="project" value="UniProtKB-ARBA"/>
</dbReference>
<keyword evidence="6 9" id="KW-0863">Zinc-finger</keyword>
<dbReference type="InterPro" id="IPR001841">
    <property type="entry name" value="Znf_RING"/>
</dbReference>
<reference evidence="12 13" key="1">
    <citation type="journal article" date="2018" name="Nat. Ecol. Evol.">
        <title>Genomic signatures of mitonuclear coevolution across populations of Tigriopus californicus.</title>
        <authorList>
            <person name="Barreto F.S."/>
            <person name="Watson E.T."/>
            <person name="Lima T.G."/>
            <person name="Willett C.S."/>
            <person name="Edmands S."/>
            <person name="Li W."/>
            <person name="Burton R.S."/>
        </authorList>
    </citation>
    <scope>NUCLEOTIDE SEQUENCE [LARGE SCALE GENOMIC DNA]</scope>
    <source>
        <strain evidence="12 13">San Diego</strain>
    </source>
</reference>
<dbReference type="Pfam" id="PF14369">
    <property type="entry name" value="Zn_ribbon_19"/>
    <property type="match status" value="1"/>
</dbReference>
<dbReference type="Gene3D" id="3.30.40.10">
    <property type="entry name" value="Zinc/RING finger domain, C3HC4 (zinc finger)"/>
    <property type="match status" value="1"/>
</dbReference>
<evidence type="ECO:0000256" key="8">
    <source>
        <dbReference type="ARBA" id="ARBA00022833"/>
    </source>
</evidence>
<dbReference type="OrthoDB" id="8062037at2759"/>
<keyword evidence="8" id="KW-0862">Zinc</keyword>
<feature type="domain" description="RING-type" evidence="11">
    <location>
        <begin position="208"/>
        <end position="249"/>
    </location>
</feature>
<protein>
    <recommendedName>
        <fullName evidence="3">RING-type E3 ubiquitin transferase</fullName>
        <ecNumber evidence="3">2.3.2.27</ecNumber>
    </recommendedName>
</protein>
<feature type="compositionally biased region" description="Low complexity" evidence="10">
    <location>
        <begin position="320"/>
        <end position="359"/>
    </location>
</feature>
<dbReference type="SMART" id="SM00184">
    <property type="entry name" value="RING"/>
    <property type="match status" value="1"/>
</dbReference>
<evidence type="ECO:0000256" key="3">
    <source>
        <dbReference type="ARBA" id="ARBA00012483"/>
    </source>
</evidence>
<evidence type="ECO:0000256" key="2">
    <source>
        <dbReference type="ARBA" id="ARBA00004906"/>
    </source>
</evidence>
<accession>A0A553NQV5</accession>
<keyword evidence="7" id="KW-0833">Ubl conjugation pathway</keyword>
<dbReference type="OMA" id="EPRQYFC"/>
<dbReference type="EMBL" id="VCGU01000011">
    <property type="protein sequence ID" value="TRY67821.1"/>
    <property type="molecule type" value="Genomic_DNA"/>
</dbReference>
<evidence type="ECO:0000313" key="12">
    <source>
        <dbReference type="EMBL" id="TRY67821.1"/>
    </source>
</evidence>